<feature type="region of interest" description="Disordered" evidence="1">
    <location>
        <begin position="38"/>
        <end position="88"/>
    </location>
</feature>
<dbReference type="Proteomes" id="UP000078561">
    <property type="component" value="Unassembled WGS sequence"/>
</dbReference>
<evidence type="ECO:0000313" key="3">
    <source>
        <dbReference type="Proteomes" id="UP000078561"/>
    </source>
</evidence>
<accession>A0A168KSX4</accession>
<evidence type="ECO:0000313" key="2">
    <source>
        <dbReference type="EMBL" id="SAL95363.1"/>
    </source>
</evidence>
<proteinExistence type="predicted"/>
<sequence>MSAPNESSSADSSPILPAIDIDQFWANFSDDDDYVLDSVHEQETSAPASEMSRKRKIDDAMLSSDDDTSIINDDGNEDFSTASDPGHVYRPSFDVSASALSTSSDEYVPSASPSLRPRQISSLSFDDDDDSTHSLALSDTHVDHADQDADHVNNSGETFTLLCNQSRINKTVYSQLLSPSTSASRATQSSVDPIAEAQPPATVLSLREFNGRIAGTVSPLEFISASVSGYFSSGEAVSVGLTYPSPRIATTFYDLDSLGMYTIDLPSAGSMKLYINPFAYKSVSTKIHFGKSIDDKVYDINRMPNFAIGEFGDLGRFNVHICFPGYIKEIQQRNEESTSNNGPRRKSNMVSQGDVRFFTDKVLLPALRDAHFGSSNPHYASLVNNYPQSHLIATESMRGRNGQTTVLKKTVDREILNDLVYKMEDRIALLSPSRRCLFESFFFYTFAHGLKKMFSYGNEDSGAESMIKSLFPDILFPADLSDVFVDIAAVFVAENVNGPTTGLWLQASPNDAIAHRPLLHSFLGSSLQKKGYKVNPFGHFKSVCGFNYVAGNIVCGDGSLGIRKIQAYHTIKTQFEYRASSWRHNRGTTVGPSDLWMKAKKLETTTKNFQQACADASGMNFGARLEFRVSLADAIAHRRQYLQILRNLPANTIHFEDTSSLLQFFANRYSSATLVSDNLSRQLLKPEPFDRMTATIFAASIINTITSTANASEEFASEVRKKLSSDLREESDLMFWKSVIVATNDGNITSAFSASKNVVVKIFGQKGMDFDKRHRLQNPFSQSSMRPLMDQQLANDVVELSHVEDNAATTTITTNITAPQPFDHILQPENALFRLPLASGLKLPLNVQLILSIFVRNGLNVTAVNLFLEAWAEEFWRKVPKELLQSGVSVESLKLCHFSSLDMLQSVIKVKLYLFKFQ</sequence>
<dbReference type="STRING" id="4829.A0A168KSX4"/>
<organism evidence="2">
    <name type="scientific">Absidia glauca</name>
    <name type="common">Pin mould</name>
    <dbReference type="NCBI Taxonomy" id="4829"/>
    <lineage>
        <taxon>Eukaryota</taxon>
        <taxon>Fungi</taxon>
        <taxon>Fungi incertae sedis</taxon>
        <taxon>Mucoromycota</taxon>
        <taxon>Mucoromycotina</taxon>
        <taxon>Mucoromycetes</taxon>
        <taxon>Mucorales</taxon>
        <taxon>Cunninghamellaceae</taxon>
        <taxon>Absidia</taxon>
    </lineage>
</organism>
<gene>
    <name evidence="2" type="primary">ABSGL_00681.1 scaffold 834</name>
</gene>
<feature type="region of interest" description="Disordered" evidence="1">
    <location>
        <begin position="104"/>
        <end position="135"/>
    </location>
</feature>
<dbReference type="InParanoid" id="A0A168KSX4"/>
<keyword evidence="3" id="KW-1185">Reference proteome</keyword>
<evidence type="ECO:0000256" key="1">
    <source>
        <dbReference type="SAM" id="MobiDB-lite"/>
    </source>
</evidence>
<name>A0A168KSX4_ABSGL</name>
<reference evidence="2" key="1">
    <citation type="submission" date="2016-04" db="EMBL/GenBank/DDBJ databases">
        <authorList>
            <person name="Evans L.H."/>
            <person name="Alamgir A."/>
            <person name="Owens N."/>
            <person name="Weber N.D."/>
            <person name="Virtaneva K."/>
            <person name="Barbian K."/>
            <person name="Babar A."/>
            <person name="Rosenke K."/>
        </authorList>
    </citation>
    <scope>NUCLEOTIDE SEQUENCE [LARGE SCALE GENOMIC DNA]</scope>
    <source>
        <strain evidence="2">CBS 101.48</strain>
    </source>
</reference>
<protein>
    <submittedName>
        <fullName evidence="2">Uncharacterized protein</fullName>
    </submittedName>
</protein>
<dbReference type="AlphaFoldDB" id="A0A168KSX4"/>
<dbReference type="EMBL" id="LT550271">
    <property type="protein sequence ID" value="SAL95363.1"/>
    <property type="molecule type" value="Genomic_DNA"/>
</dbReference>